<feature type="compositionally biased region" description="Polar residues" evidence="1">
    <location>
        <begin position="304"/>
        <end position="314"/>
    </location>
</feature>
<feature type="compositionally biased region" description="Polar residues" evidence="1">
    <location>
        <begin position="228"/>
        <end position="258"/>
    </location>
</feature>
<dbReference type="VEuPathDB" id="FungiDB:TREMEDRAFT_62958"/>
<feature type="compositionally biased region" description="Polar residues" evidence="1">
    <location>
        <begin position="106"/>
        <end position="115"/>
    </location>
</feature>
<feature type="compositionally biased region" description="Polar residues" evidence="1">
    <location>
        <begin position="485"/>
        <end position="499"/>
    </location>
</feature>
<feature type="region of interest" description="Disordered" evidence="1">
    <location>
        <begin position="326"/>
        <end position="588"/>
    </location>
</feature>
<accession>A0A4V1M3V8</accession>
<feature type="region of interest" description="Disordered" evidence="1">
    <location>
        <begin position="79"/>
        <end position="115"/>
    </location>
</feature>
<gene>
    <name evidence="2" type="ORF">M231_04501</name>
</gene>
<dbReference type="AlphaFoldDB" id="A0A4V1M3V8"/>
<keyword evidence="3" id="KW-1185">Reference proteome</keyword>
<feature type="region of interest" description="Disordered" evidence="1">
    <location>
        <begin position="1"/>
        <end position="20"/>
    </location>
</feature>
<evidence type="ECO:0000313" key="3">
    <source>
        <dbReference type="Proteomes" id="UP000289152"/>
    </source>
</evidence>
<feature type="compositionally biased region" description="Polar residues" evidence="1">
    <location>
        <begin position="389"/>
        <end position="412"/>
    </location>
</feature>
<dbReference type="EMBL" id="SDIL01000051">
    <property type="protein sequence ID" value="RXK38217.1"/>
    <property type="molecule type" value="Genomic_DNA"/>
</dbReference>
<comment type="caution">
    <text evidence="2">The sequence shown here is derived from an EMBL/GenBank/DDBJ whole genome shotgun (WGS) entry which is preliminary data.</text>
</comment>
<name>A0A4V1M3V8_TREME</name>
<dbReference type="InParanoid" id="A0A4V1M3V8"/>
<sequence>MQSYQSVVDTAPSTRQPMWPLTPEATQTLDIQVNTEVNTEVNTQEPASHKTKRRSWTDTLRRGSKICCCFPSSTRPEEATITHPVSVPPTGTLQPRQEEERCEASANDTTDNTRPLSYHSIVLPVQGVRVSHEPPQIPVQTFGEALSSYEEEGGRPFSLQLPIQGAQQRFPRDSIDYTIDYGWETMESQNQPESTTDLGLDPETAAILSKSFHPPTSPPPPRPPRSSEIPQTSTNTEDPLASTYSPRTPQRSTTNLTRLTVPPIPEEITEAGSNEPVSSPSSELPQTKSMGELHSARTTKRRVPSTSYETNTVEEQAMYDAIMDAYPEEPDTPEGSEHGGGLEMRRTSSTGRFRPPPIFIPKDSGDSTISLPHIGPHASGDGTRANLILTRTNSAESTQSVERVTRTGSRASVRTEGGVGRRDSMDSLTNRSRRSSRTRAPLPGTMASPGSPVEDDPMPFNEKDKDLLNPRLFSMTFYHSDSDNETQPTDQTLPGGSKSQMRETTREEGATVEGKEEPHPAGGPPTSSNWSQPLEAYLRGDRTYQPEATTTHDFSGTYAKSQGFASRSDVPPKRKATHGGTDKNGEIEIWVDETPEASSMNGESQSELRALQALSQGTWKADD</sequence>
<protein>
    <submittedName>
        <fullName evidence="2">Uncharacterized protein</fullName>
    </submittedName>
</protein>
<reference evidence="2 3" key="1">
    <citation type="submission" date="2016-06" db="EMBL/GenBank/DDBJ databases">
        <title>Evolution of pathogenesis and genome organization in the Tremellales.</title>
        <authorList>
            <person name="Cuomo C."/>
            <person name="Litvintseva A."/>
            <person name="Heitman J."/>
            <person name="Chen Y."/>
            <person name="Sun S."/>
            <person name="Springer D."/>
            <person name="Dromer F."/>
            <person name="Young S."/>
            <person name="Zeng Q."/>
            <person name="Chapman S."/>
            <person name="Gujja S."/>
            <person name="Saif S."/>
            <person name="Birren B."/>
        </authorList>
    </citation>
    <scope>NUCLEOTIDE SEQUENCE [LARGE SCALE GENOMIC DNA]</scope>
    <source>
        <strain evidence="2 3">ATCC 28783</strain>
    </source>
</reference>
<evidence type="ECO:0000256" key="1">
    <source>
        <dbReference type="SAM" id="MobiDB-lite"/>
    </source>
</evidence>
<feature type="region of interest" description="Disordered" evidence="1">
    <location>
        <begin position="209"/>
        <end position="314"/>
    </location>
</feature>
<feature type="compositionally biased region" description="Pro residues" evidence="1">
    <location>
        <begin position="215"/>
        <end position="224"/>
    </location>
</feature>
<proteinExistence type="predicted"/>
<feature type="compositionally biased region" description="Polar residues" evidence="1">
    <location>
        <begin position="546"/>
        <end position="565"/>
    </location>
</feature>
<feature type="compositionally biased region" description="Polar residues" evidence="1">
    <location>
        <begin position="271"/>
        <end position="289"/>
    </location>
</feature>
<feature type="compositionally biased region" description="Basic and acidic residues" evidence="1">
    <location>
        <begin position="500"/>
        <end position="519"/>
    </location>
</feature>
<evidence type="ECO:0000313" key="2">
    <source>
        <dbReference type="EMBL" id="RXK38217.1"/>
    </source>
</evidence>
<feature type="compositionally biased region" description="Polar residues" evidence="1">
    <location>
        <begin position="1"/>
        <end position="16"/>
    </location>
</feature>
<dbReference type="Proteomes" id="UP000289152">
    <property type="component" value="Unassembled WGS sequence"/>
</dbReference>
<organism evidence="2 3">
    <name type="scientific">Tremella mesenterica</name>
    <name type="common">Jelly fungus</name>
    <dbReference type="NCBI Taxonomy" id="5217"/>
    <lineage>
        <taxon>Eukaryota</taxon>
        <taxon>Fungi</taxon>
        <taxon>Dikarya</taxon>
        <taxon>Basidiomycota</taxon>
        <taxon>Agaricomycotina</taxon>
        <taxon>Tremellomycetes</taxon>
        <taxon>Tremellales</taxon>
        <taxon>Tremellaceae</taxon>
        <taxon>Tremella</taxon>
    </lineage>
</organism>